<dbReference type="SUPFAM" id="SSF49785">
    <property type="entry name" value="Galactose-binding domain-like"/>
    <property type="match status" value="1"/>
</dbReference>
<feature type="transmembrane region" description="Helical" evidence="4">
    <location>
        <begin position="433"/>
        <end position="454"/>
    </location>
</feature>
<name>A0ABZ0RKK5_9BACT</name>
<dbReference type="Gene3D" id="2.60.120.260">
    <property type="entry name" value="Galactose-binding domain-like"/>
    <property type="match status" value="2"/>
</dbReference>
<reference evidence="6 7" key="1">
    <citation type="submission" date="2023-11" db="EMBL/GenBank/DDBJ databases">
        <title>Coraliomargarita sp. nov., isolated from marine algae.</title>
        <authorList>
            <person name="Lee J.K."/>
            <person name="Baek J.H."/>
            <person name="Kim J.M."/>
            <person name="Choi D.G."/>
            <person name="Jeon C.O."/>
        </authorList>
    </citation>
    <scope>NUCLEOTIDE SEQUENCE [LARGE SCALE GENOMIC DNA]</scope>
    <source>
        <strain evidence="6 7">J2-16</strain>
    </source>
</reference>
<dbReference type="PANTHER" id="PTHR24421">
    <property type="entry name" value="NITRATE/NITRITE SENSOR PROTEIN NARX-RELATED"/>
    <property type="match status" value="1"/>
</dbReference>
<feature type="chain" id="PRO_5047235451" evidence="5">
    <location>
        <begin position="24"/>
        <end position="660"/>
    </location>
</feature>
<protein>
    <submittedName>
        <fullName evidence="6">Uncharacterized protein</fullName>
    </submittedName>
</protein>
<keyword evidence="7" id="KW-1185">Reference proteome</keyword>
<accession>A0ABZ0RKK5</accession>
<evidence type="ECO:0000256" key="5">
    <source>
        <dbReference type="SAM" id="SignalP"/>
    </source>
</evidence>
<dbReference type="EMBL" id="CP138858">
    <property type="protein sequence ID" value="WPJ95956.1"/>
    <property type="molecule type" value="Genomic_DNA"/>
</dbReference>
<evidence type="ECO:0000256" key="1">
    <source>
        <dbReference type="ARBA" id="ARBA00022679"/>
    </source>
</evidence>
<keyword evidence="3" id="KW-0902">Two-component regulatory system</keyword>
<evidence type="ECO:0000256" key="3">
    <source>
        <dbReference type="ARBA" id="ARBA00023012"/>
    </source>
</evidence>
<evidence type="ECO:0000313" key="6">
    <source>
        <dbReference type="EMBL" id="WPJ95956.1"/>
    </source>
</evidence>
<gene>
    <name evidence="6" type="ORF">SH580_21300</name>
</gene>
<keyword evidence="5" id="KW-0732">Signal</keyword>
<organism evidence="6 7">
    <name type="scientific">Coraliomargarita algicola</name>
    <dbReference type="NCBI Taxonomy" id="3092156"/>
    <lineage>
        <taxon>Bacteria</taxon>
        <taxon>Pseudomonadati</taxon>
        <taxon>Verrucomicrobiota</taxon>
        <taxon>Opitutia</taxon>
        <taxon>Puniceicoccales</taxon>
        <taxon>Coraliomargaritaceae</taxon>
        <taxon>Coraliomargarita</taxon>
    </lineage>
</organism>
<dbReference type="InterPro" id="IPR050482">
    <property type="entry name" value="Sensor_HK_TwoCompSys"/>
</dbReference>
<evidence type="ECO:0000256" key="2">
    <source>
        <dbReference type="ARBA" id="ARBA00022777"/>
    </source>
</evidence>
<dbReference type="Proteomes" id="UP001324993">
    <property type="component" value="Chromosome"/>
</dbReference>
<dbReference type="Gene3D" id="6.10.250.2870">
    <property type="match status" value="1"/>
</dbReference>
<keyword evidence="4" id="KW-0472">Membrane</keyword>
<dbReference type="InterPro" id="IPR008979">
    <property type="entry name" value="Galactose-bd-like_sf"/>
</dbReference>
<dbReference type="InterPro" id="IPR036890">
    <property type="entry name" value="HATPase_C_sf"/>
</dbReference>
<keyword evidence="4" id="KW-1133">Transmembrane helix</keyword>
<keyword evidence="1" id="KW-0808">Transferase</keyword>
<dbReference type="SUPFAM" id="SSF55874">
    <property type="entry name" value="ATPase domain of HSP90 chaperone/DNA topoisomerase II/histidine kinase"/>
    <property type="match status" value="1"/>
</dbReference>
<proteinExistence type="predicted"/>
<evidence type="ECO:0000256" key="4">
    <source>
        <dbReference type="SAM" id="Phobius"/>
    </source>
</evidence>
<keyword evidence="4" id="KW-0812">Transmembrane</keyword>
<dbReference type="RefSeq" id="WP_319832823.1">
    <property type="nucleotide sequence ID" value="NZ_CP138858.1"/>
</dbReference>
<keyword evidence="2" id="KW-0418">Kinase</keyword>
<evidence type="ECO:0000313" key="7">
    <source>
        <dbReference type="Proteomes" id="UP001324993"/>
    </source>
</evidence>
<sequence length="660" mass="73647">MNLKIYTSYLLLLTALTTSEVSANDAIQAMPLSQLEARRDVIKAELAQLATFSLRSGVGSNGYRSAPHLALDNTKWIEIDLGKMVPIDLIVVVPTLVRDSKDGYIADGFPTEFRILAGTSDDRQKQTLIASFNESDQLLPRIAPVLVPTEGLNASWIRIEASRVPKRVIDGKYALQLSEIFVFEGNTNWALRRPVASSEPISPLISPWSARYLTDGATPYFMDAATGDKGIAFINAVGAADQPSFTIDLGEVQTISQINLHAVDQSDTVPQGFLGDFGIPHHFKIEGAMESDYSDAVTLLEAEHQSIYDIGPIMSWNTPATACRYVRLTALKPYIFNNGVHKGTRIGFAEIELLSNGRNIALGKQVSSNFYVESEQRPLSRLTDGLNFYGHILSIRSWMEQLARRHNLETELPLITAELEKRYARQKANLNRLTWLAAILTVGIALTILIERLMRQRQVAQIKQRLAADLHDELGANVHSMGMLSDLADDADSAEELQSLHKEIWDLSQRTGTAVRYCTNMLEAEGLYLGLIEDMERAAQRITVSYQHDFSAEGSELTKQLRPRTQIDLFLFYKECLINICRHSNATQLTTRIIAESNTILLTVCDNGQGIQKIPASLERRARLMRGQIKLETPIEGGTTIQLKLKIRRNWLARLLSSRA</sequence>
<feature type="signal peptide" evidence="5">
    <location>
        <begin position="1"/>
        <end position="23"/>
    </location>
</feature>